<evidence type="ECO:0000313" key="4">
    <source>
        <dbReference type="Proteomes" id="UP000613580"/>
    </source>
</evidence>
<organism evidence="3 4">
    <name type="scientific">Mycena chlorophos</name>
    <name type="common">Agaric fungus</name>
    <name type="synonym">Agaricus chlorophos</name>
    <dbReference type="NCBI Taxonomy" id="658473"/>
    <lineage>
        <taxon>Eukaryota</taxon>
        <taxon>Fungi</taxon>
        <taxon>Dikarya</taxon>
        <taxon>Basidiomycota</taxon>
        <taxon>Agaricomycotina</taxon>
        <taxon>Agaricomycetes</taxon>
        <taxon>Agaricomycetidae</taxon>
        <taxon>Agaricales</taxon>
        <taxon>Marasmiineae</taxon>
        <taxon>Mycenaceae</taxon>
        <taxon>Mycena</taxon>
    </lineage>
</organism>
<dbReference type="InterPro" id="IPR029058">
    <property type="entry name" value="AB_hydrolase_fold"/>
</dbReference>
<dbReference type="EMBL" id="JACAZE010000020">
    <property type="protein sequence ID" value="KAF7293898.1"/>
    <property type="molecule type" value="Genomic_DNA"/>
</dbReference>
<dbReference type="PANTHER" id="PTHR33840:SF2">
    <property type="entry name" value="TLE1 PHOSPHOLIPASE DOMAIN-CONTAINING PROTEIN"/>
    <property type="match status" value="1"/>
</dbReference>
<dbReference type="InterPro" id="IPR018712">
    <property type="entry name" value="Tle1-like_cat"/>
</dbReference>
<dbReference type="Proteomes" id="UP000613580">
    <property type="component" value="Unassembled WGS sequence"/>
</dbReference>
<feature type="domain" description="T6SS Phospholipase effector Tle1-like catalytic" evidence="2">
    <location>
        <begin position="64"/>
        <end position="382"/>
    </location>
</feature>
<dbReference type="PANTHER" id="PTHR33840">
    <property type="match status" value="1"/>
</dbReference>
<proteinExistence type="predicted"/>
<feature type="compositionally biased region" description="Polar residues" evidence="1">
    <location>
        <begin position="299"/>
        <end position="317"/>
    </location>
</feature>
<dbReference type="SUPFAM" id="SSF53474">
    <property type="entry name" value="alpha/beta-Hydrolases"/>
    <property type="match status" value="1"/>
</dbReference>
<feature type="compositionally biased region" description="Acidic residues" evidence="1">
    <location>
        <begin position="446"/>
        <end position="462"/>
    </location>
</feature>
<name>A0A8H6VXK8_MYCCL</name>
<feature type="compositionally biased region" description="Low complexity" evidence="1">
    <location>
        <begin position="32"/>
        <end position="48"/>
    </location>
</feature>
<evidence type="ECO:0000256" key="1">
    <source>
        <dbReference type="SAM" id="MobiDB-lite"/>
    </source>
</evidence>
<protein>
    <submittedName>
        <fullName evidence="3">DUF2235 domain-containing protein</fullName>
    </submittedName>
</protein>
<feature type="compositionally biased region" description="Polar residues" evidence="1">
    <location>
        <begin position="1"/>
        <end position="11"/>
    </location>
</feature>
<evidence type="ECO:0000313" key="3">
    <source>
        <dbReference type="EMBL" id="KAF7293898.1"/>
    </source>
</evidence>
<feature type="region of interest" description="Disordered" evidence="1">
    <location>
        <begin position="295"/>
        <end position="331"/>
    </location>
</feature>
<feature type="region of interest" description="Disordered" evidence="1">
    <location>
        <begin position="434"/>
        <end position="474"/>
    </location>
</feature>
<dbReference type="AlphaFoldDB" id="A0A8H6VXK8"/>
<sequence length="575" mass="64034">MEPTHNRSATEATLLGGNGSTLSTNGAGNGVSGLPTTSSPTSGSSQLPDGPARQGVIPPSHPFRTLVLCFDGTGDQFDADNSNIVQFFSMLLKDDRSKQMVYYQAGIGTYTIPQIVNPFWSRVAKFIDEAIAWNLDAHVMAGYEFLMQNYTANDRICLFGFSRGAYIARSLAGMIHKVGLLPASNHQQIPFAYKMYTRADDIGWKQSNAFKKACVPVPGIPRYICTDLMLDVQAFSNDVDIEFVGVWDTVNSVGIFPRRLPFTTSNTIVRTFRHAMALDERRAKFKVNFWNRPDEKEQNLGTTGTTPPVASTSSHASGSLPKPSKQHSHQLLEQRYARDRSVPTDIEEVWFAGCHCDVGGGSVSNETTTNLARIPLRWMIRECFRANSGIMFDCAGLRAVGLDPDTLYPFVKPRPPPLEVPRGSELRVLDVRTAERASSGAKGDDVDADADTDADAGTEESEQPAAAHPYKTEEEHDLLDTLSPVYDQLSLAWFWWVLEILPLKQRYQRGDNQWVTTIWANLGRARFIPKQVQNGVKVHRSVKVRMETATADESEEGRFYRPRAKFDLARTIWVD</sequence>
<feature type="region of interest" description="Disordered" evidence="1">
    <location>
        <begin position="1"/>
        <end position="56"/>
    </location>
</feature>
<gene>
    <name evidence="3" type="ORF">HMN09_01185900</name>
</gene>
<dbReference type="OrthoDB" id="3162439at2759"/>
<evidence type="ECO:0000259" key="2">
    <source>
        <dbReference type="Pfam" id="PF09994"/>
    </source>
</evidence>
<dbReference type="Pfam" id="PF09994">
    <property type="entry name" value="T6SS_Tle1-like_cat"/>
    <property type="match status" value="1"/>
</dbReference>
<comment type="caution">
    <text evidence="3">The sequence shown here is derived from an EMBL/GenBank/DDBJ whole genome shotgun (WGS) entry which is preliminary data.</text>
</comment>
<reference evidence="3" key="1">
    <citation type="submission" date="2020-05" db="EMBL/GenBank/DDBJ databases">
        <title>Mycena genomes resolve the evolution of fungal bioluminescence.</title>
        <authorList>
            <person name="Tsai I.J."/>
        </authorList>
    </citation>
    <scope>NUCLEOTIDE SEQUENCE</scope>
    <source>
        <strain evidence="3">110903Hualien_Pintung</strain>
    </source>
</reference>
<keyword evidence="4" id="KW-1185">Reference proteome</keyword>
<accession>A0A8H6VXK8</accession>